<organism evidence="2 3">
    <name type="scientific">Pseudolycoriella hygida</name>
    <dbReference type="NCBI Taxonomy" id="35572"/>
    <lineage>
        <taxon>Eukaryota</taxon>
        <taxon>Metazoa</taxon>
        <taxon>Ecdysozoa</taxon>
        <taxon>Arthropoda</taxon>
        <taxon>Hexapoda</taxon>
        <taxon>Insecta</taxon>
        <taxon>Pterygota</taxon>
        <taxon>Neoptera</taxon>
        <taxon>Endopterygota</taxon>
        <taxon>Diptera</taxon>
        <taxon>Nematocera</taxon>
        <taxon>Sciaroidea</taxon>
        <taxon>Sciaridae</taxon>
        <taxon>Pseudolycoriella</taxon>
    </lineage>
</organism>
<reference evidence="2" key="1">
    <citation type="submission" date="2022-07" db="EMBL/GenBank/DDBJ databases">
        <authorList>
            <person name="Trinca V."/>
            <person name="Uliana J.V.C."/>
            <person name="Torres T.T."/>
            <person name="Ward R.J."/>
            <person name="Monesi N."/>
        </authorList>
    </citation>
    <scope>NUCLEOTIDE SEQUENCE</scope>
    <source>
        <strain evidence="2">HSMRA1968</strain>
        <tissue evidence="2">Whole embryos</tissue>
    </source>
</reference>
<evidence type="ECO:0000313" key="3">
    <source>
        <dbReference type="Proteomes" id="UP001151699"/>
    </source>
</evidence>
<keyword evidence="3" id="KW-1185">Reference proteome</keyword>
<keyword evidence="1" id="KW-0812">Transmembrane</keyword>
<keyword evidence="1" id="KW-1133">Transmembrane helix</keyword>
<dbReference type="EMBL" id="WJQU01000001">
    <property type="protein sequence ID" value="KAJ6647693.1"/>
    <property type="molecule type" value="Genomic_DNA"/>
</dbReference>
<evidence type="ECO:0000313" key="2">
    <source>
        <dbReference type="EMBL" id="KAJ6647693.1"/>
    </source>
</evidence>
<protein>
    <submittedName>
        <fullName evidence="2">Uncharacterized protein</fullName>
    </submittedName>
</protein>
<gene>
    <name evidence="2" type="ORF">Bhyg_02916</name>
</gene>
<accession>A0A9Q0S884</accession>
<proteinExistence type="predicted"/>
<dbReference type="AlphaFoldDB" id="A0A9Q0S884"/>
<keyword evidence="1" id="KW-0472">Membrane</keyword>
<feature type="transmembrane region" description="Helical" evidence="1">
    <location>
        <begin position="129"/>
        <end position="149"/>
    </location>
</feature>
<dbReference type="Proteomes" id="UP001151699">
    <property type="component" value="Chromosome A"/>
</dbReference>
<sequence length="150" mass="16539">MDKIFGSWWPWSGRQENQSNYVSTTSSPSTESSTITTTASSAFNTQTSATISNAFYTLINATFDILNNGSTVDPFANDSLLETKDFTEDELLFGMLSTNATDVDLEFERNSTNWTIGTSDIKLETTWQLFSMISTAVILAFVILATVIVI</sequence>
<name>A0A9Q0S884_9DIPT</name>
<evidence type="ECO:0000256" key="1">
    <source>
        <dbReference type="SAM" id="Phobius"/>
    </source>
</evidence>
<comment type="caution">
    <text evidence="2">The sequence shown here is derived from an EMBL/GenBank/DDBJ whole genome shotgun (WGS) entry which is preliminary data.</text>
</comment>